<accession>A0A1A6HHT2</accession>
<dbReference type="Proteomes" id="UP000092124">
    <property type="component" value="Unassembled WGS sequence"/>
</dbReference>
<proteinExistence type="predicted"/>
<comment type="caution">
    <text evidence="2">The sequence shown here is derived from an EMBL/GenBank/DDBJ whole genome shotgun (WGS) entry which is preliminary data.</text>
</comment>
<protein>
    <submittedName>
        <fullName evidence="2">Uncharacterized protein</fullName>
    </submittedName>
</protein>
<dbReference type="AlphaFoldDB" id="A0A1A6HHT2"/>
<gene>
    <name evidence="2" type="ORF">A6R68_19488</name>
</gene>
<feature type="compositionally biased region" description="Basic and acidic residues" evidence="1">
    <location>
        <begin position="94"/>
        <end position="107"/>
    </location>
</feature>
<feature type="region of interest" description="Disordered" evidence="1">
    <location>
        <begin position="25"/>
        <end position="71"/>
    </location>
</feature>
<dbReference type="OrthoDB" id="167718at2759"/>
<organism evidence="2 3">
    <name type="scientific">Neotoma lepida</name>
    <name type="common">Desert woodrat</name>
    <dbReference type="NCBI Taxonomy" id="56216"/>
    <lineage>
        <taxon>Eukaryota</taxon>
        <taxon>Metazoa</taxon>
        <taxon>Chordata</taxon>
        <taxon>Craniata</taxon>
        <taxon>Vertebrata</taxon>
        <taxon>Euteleostomi</taxon>
        <taxon>Mammalia</taxon>
        <taxon>Eutheria</taxon>
        <taxon>Euarchontoglires</taxon>
        <taxon>Glires</taxon>
        <taxon>Rodentia</taxon>
        <taxon>Myomorpha</taxon>
        <taxon>Muroidea</taxon>
        <taxon>Cricetidae</taxon>
        <taxon>Neotominae</taxon>
        <taxon>Neotoma</taxon>
    </lineage>
</organism>
<sequence>MEDEDDEENDEEKDDSEEDAMEITLAKEEKASVKVAPVKAKSVTRRKMKMMRRKRKRKRRKEMKTKNPSFNITEDKVFEDAMEIRLVIEDGTSKGIAHEFNAEKNSEEKEEAGPDG</sequence>
<evidence type="ECO:0000313" key="3">
    <source>
        <dbReference type="Proteomes" id="UP000092124"/>
    </source>
</evidence>
<feature type="region of interest" description="Disordered" evidence="1">
    <location>
        <begin position="94"/>
        <end position="116"/>
    </location>
</feature>
<reference evidence="2 3" key="1">
    <citation type="submission" date="2016-06" db="EMBL/GenBank/DDBJ databases">
        <title>The Draft Genome Sequence and Annotation of the Desert Woodrat Neotoma lepida.</title>
        <authorList>
            <person name="Campbell M."/>
            <person name="Oakeson K.F."/>
            <person name="Yandell M."/>
            <person name="Halpert J.R."/>
            <person name="Dearing D."/>
        </authorList>
    </citation>
    <scope>NUCLEOTIDE SEQUENCE [LARGE SCALE GENOMIC DNA]</scope>
    <source>
        <strain evidence="2">417</strain>
        <tissue evidence="2">Liver</tissue>
    </source>
</reference>
<evidence type="ECO:0000313" key="2">
    <source>
        <dbReference type="EMBL" id="OBS78123.1"/>
    </source>
</evidence>
<evidence type="ECO:0000256" key="1">
    <source>
        <dbReference type="SAM" id="MobiDB-lite"/>
    </source>
</evidence>
<name>A0A1A6HHT2_NEOLE</name>
<dbReference type="EMBL" id="LZPO01027522">
    <property type="protein sequence ID" value="OBS78123.1"/>
    <property type="molecule type" value="Genomic_DNA"/>
</dbReference>
<keyword evidence="3" id="KW-1185">Reference proteome</keyword>
<feature type="compositionally biased region" description="Basic residues" evidence="1">
    <location>
        <begin position="42"/>
        <end position="63"/>
    </location>
</feature>